<reference evidence="2" key="3">
    <citation type="submission" date="2023-03" db="EMBL/GenBank/DDBJ databases">
        <title>Draft genome sequence of a Mycolicibacterium mageritense strain H4_3_1 isolated from a hybrid biological-inorganic system reactor.</title>
        <authorList>
            <person name="Feng X."/>
            <person name="Kazama D."/>
            <person name="Sato K."/>
            <person name="Kobayashi H."/>
        </authorList>
    </citation>
    <scope>NUCLEOTIDE SEQUENCE</scope>
    <source>
        <strain evidence="2">H4_3_1</strain>
    </source>
</reference>
<evidence type="ECO:0008006" key="5">
    <source>
        <dbReference type="Google" id="ProtNLM"/>
    </source>
</evidence>
<evidence type="ECO:0000313" key="4">
    <source>
        <dbReference type="Proteomes" id="UP001241092"/>
    </source>
</evidence>
<dbReference type="Proteomes" id="UP001241092">
    <property type="component" value="Chromosome"/>
</dbReference>
<dbReference type="RefSeq" id="WP_036442935.1">
    <property type="nucleotide sequence ID" value="NZ_AP022567.1"/>
</dbReference>
<reference evidence="1 3" key="1">
    <citation type="journal article" date="2019" name="Emerg. Microbes Infect.">
        <title>Comprehensive subspecies identification of 175 nontuberculous mycobacteria species based on 7547 genomic profiles.</title>
        <authorList>
            <person name="Matsumoto Y."/>
            <person name="Kinjo T."/>
            <person name="Motooka D."/>
            <person name="Nabeya D."/>
            <person name="Jung N."/>
            <person name="Uechi K."/>
            <person name="Horii T."/>
            <person name="Iida T."/>
            <person name="Fujita J."/>
            <person name="Nakamura S."/>
        </authorList>
    </citation>
    <scope>NUCLEOTIDE SEQUENCE [LARGE SCALE GENOMIC DNA]</scope>
    <source>
        <strain evidence="1 3">JCM 12375</strain>
    </source>
</reference>
<name>A0AAI8U1B1_MYCME</name>
<organism evidence="2 4">
    <name type="scientific">Mycolicibacterium mageritense</name>
    <name type="common">Mycobacterium mageritense</name>
    <dbReference type="NCBI Taxonomy" id="53462"/>
    <lineage>
        <taxon>Bacteria</taxon>
        <taxon>Bacillati</taxon>
        <taxon>Actinomycetota</taxon>
        <taxon>Actinomycetes</taxon>
        <taxon>Mycobacteriales</taxon>
        <taxon>Mycobacteriaceae</taxon>
        <taxon>Mycolicibacterium</taxon>
    </lineage>
</organism>
<dbReference type="EMBL" id="AP022567">
    <property type="protein sequence ID" value="BBX38200.1"/>
    <property type="molecule type" value="Genomic_DNA"/>
</dbReference>
<evidence type="ECO:0000313" key="3">
    <source>
        <dbReference type="Proteomes" id="UP000465622"/>
    </source>
</evidence>
<dbReference type="Gene3D" id="1.20.1290.10">
    <property type="entry name" value="AhpD-like"/>
    <property type="match status" value="1"/>
</dbReference>
<sequence length="272" mass="29194">MLDTAGVLSELTRLVALSPPKLADVNADIREACAATVALPPLPAETSGGAVDPMVTEFAEQFSIDVTGISAAQRAAFADLLGPDVFGVATLIYIADFVPRVNAGLCSIGVHLPLEPASWDHDTNPSDYVLDVFVPSVGKMRALDPVTSELVRLRGARQHNCRLCRSLREAAALEAGATESVYDEIDHYEDSGLSDRHKAALRYTDALIWNPSQVSGDDLLQHFSRDEAIELTLDVMRNACNKVAVSLGVDGARVSEGTEQYRIGDDGQPIYS</sequence>
<dbReference type="InterPro" id="IPR029032">
    <property type="entry name" value="AhpD-like"/>
</dbReference>
<keyword evidence="3" id="KW-1185">Reference proteome</keyword>
<dbReference type="AlphaFoldDB" id="A0AAI8U1B1"/>
<reference evidence="1" key="2">
    <citation type="submission" date="2020-02" db="EMBL/GenBank/DDBJ databases">
        <authorList>
            <person name="Matsumoto Y."/>
            <person name="Motooka D."/>
            <person name="Nakamura S."/>
        </authorList>
    </citation>
    <scope>NUCLEOTIDE SEQUENCE</scope>
    <source>
        <strain evidence="1">JCM 12375</strain>
    </source>
</reference>
<dbReference type="Proteomes" id="UP000465622">
    <property type="component" value="Chromosome"/>
</dbReference>
<proteinExistence type="predicted"/>
<dbReference type="EMBL" id="AP027452">
    <property type="protein sequence ID" value="BDY32834.1"/>
    <property type="molecule type" value="Genomic_DNA"/>
</dbReference>
<evidence type="ECO:0000313" key="2">
    <source>
        <dbReference type="EMBL" id="BDY32834.1"/>
    </source>
</evidence>
<gene>
    <name evidence="2" type="ORF">hbim_06805</name>
    <name evidence="1" type="ORF">MMAGJ_74820</name>
</gene>
<accession>A0AAI8U1B1</accession>
<dbReference type="SUPFAM" id="SSF69118">
    <property type="entry name" value="AhpD-like"/>
    <property type="match status" value="1"/>
</dbReference>
<protein>
    <recommendedName>
        <fullName evidence="5">Carboxymuconolactone decarboxylase family protein</fullName>
    </recommendedName>
</protein>
<evidence type="ECO:0000313" key="1">
    <source>
        <dbReference type="EMBL" id="BBX38200.1"/>
    </source>
</evidence>